<name>A0A914WEZ2_9BILA</name>
<accession>A0A914WEZ2</accession>
<dbReference type="PANTHER" id="PTHR11188">
    <property type="entry name" value="ARRESTIN DOMAIN CONTAINING PROTEIN"/>
    <property type="match status" value="1"/>
</dbReference>
<dbReference type="PANTHER" id="PTHR11188:SF176">
    <property type="entry name" value="ARRESTIN DOMAIN-CONTAINING PROTEIN 1"/>
    <property type="match status" value="1"/>
</dbReference>
<dbReference type="InterPro" id="IPR014756">
    <property type="entry name" value="Ig_E-set"/>
</dbReference>
<dbReference type="Proteomes" id="UP000887566">
    <property type="component" value="Unplaced"/>
</dbReference>
<dbReference type="Gene3D" id="2.60.40.640">
    <property type="match status" value="1"/>
</dbReference>
<dbReference type="InterPro" id="IPR014752">
    <property type="entry name" value="Arrestin-like_C"/>
</dbReference>
<dbReference type="GO" id="GO:0005737">
    <property type="term" value="C:cytoplasm"/>
    <property type="evidence" value="ECO:0007669"/>
    <property type="project" value="TreeGrafter"/>
</dbReference>
<organism evidence="2 3">
    <name type="scientific">Plectus sambesii</name>
    <dbReference type="NCBI Taxonomy" id="2011161"/>
    <lineage>
        <taxon>Eukaryota</taxon>
        <taxon>Metazoa</taxon>
        <taxon>Ecdysozoa</taxon>
        <taxon>Nematoda</taxon>
        <taxon>Chromadorea</taxon>
        <taxon>Plectida</taxon>
        <taxon>Plectina</taxon>
        <taxon>Plectoidea</taxon>
        <taxon>Plectidae</taxon>
        <taxon>Plectus</taxon>
    </lineage>
</organism>
<dbReference type="AlphaFoldDB" id="A0A914WEZ2"/>
<keyword evidence="2" id="KW-1185">Reference proteome</keyword>
<reference evidence="3" key="1">
    <citation type="submission" date="2022-11" db="UniProtKB">
        <authorList>
            <consortium name="WormBaseParasite"/>
        </authorList>
    </citation>
    <scope>IDENTIFICATION</scope>
</reference>
<evidence type="ECO:0000313" key="2">
    <source>
        <dbReference type="Proteomes" id="UP000887566"/>
    </source>
</evidence>
<dbReference type="Pfam" id="PF02752">
    <property type="entry name" value="Arrestin_C"/>
    <property type="match status" value="1"/>
</dbReference>
<dbReference type="GO" id="GO:0015031">
    <property type="term" value="P:protein transport"/>
    <property type="evidence" value="ECO:0007669"/>
    <property type="project" value="TreeGrafter"/>
</dbReference>
<evidence type="ECO:0000259" key="1">
    <source>
        <dbReference type="Pfam" id="PF02752"/>
    </source>
</evidence>
<evidence type="ECO:0000313" key="3">
    <source>
        <dbReference type="WBParaSite" id="PSAMB.scaffold4030size15952.g23220.t1"/>
    </source>
</evidence>
<dbReference type="SUPFAM" id="SSF81296">
    <property type="entry name" value="E set domains"/>
    <property type="match status" value="1"/>
</dbReference>
<dbReference type="WBParaSite" id="PSAMB.scaffold4030size15952.g23220.t1">
    <property type="protein sequence ID" value="PSAMB.scaffold4030size15952.g23220.t1"/>
    <property type="gene ID" value="PSAMB.scaffold4030size15952.g23220"/>
</dbReference>
<dbReference type="InterPro" id="IPR011022">
    <property type="entry name" value="Arrestin_C-like"/>
</dbReference>
<dbReference type="InterPro" id="IPR050357">
    <property type="entry name" value="Arrestin_domain-protein"/>
</dbReference>
<feature type="domain" description="Arrestin C-terminal-like" evidence="1">
    <location>
        <begin position="2"/>
        <end position="102"/>
    </location>
</feature>
<proteinExistence type="predicted"/>
<protein>
    <submittedName>
        <fullName evidence="3">Arrestin C-terminal-like domain-containing protein</fullName>
    </submittedName>
</protein>
<sequence length="174" mass="19226">MESVEISLFQVVSYTGFREETKREETKCETRKISATAKNLEGMQVSSKYSVTRDILIPPVVATMGTNSIIQVQYVLECKLVPTGLSSGRTIQLPIIVGTVPLWHQSTAPPLDNGNALSSDVPPAFSTIQPLPAEPPPPSYEECTFGKVDAHDDEDNEHTRGHFAFAPKYPVYRF</sequence>